<dbReference type="Pfam" id="PF04972">
    <property type="entry name" value="BON"/>
    <property type="match status" value="1"/>
</dbReference>
<feature type="domain" description="BON" evidence="2">
    <location>
        <begin position="54"/>
        <end position="121"/>
    </location>
</feature>
<proteinExistence type="predicted"/>
<accession>A0A1H2H886</accession>
<dbReference type="PANTHER" id="PTHR34606:SF15">
    <property type="entry name" value="BON DOMAIN-CONTAINING PROTEIN"/>
    <property type="match status" value="1"/>
</dbReference>
<dbReference type="InterPro" id="IPR051686">
    <property type="entry name" value="Lipoprotein_DolP"/>
</dbReference>
<dbReference type="PANTHER" id="PTHR34606">
    <property type="entry name" value="BON DOMAIN-CONTAINING PROTEIN"/>
    <property type="match status" value="1"/>
</dbReference>
<evidence type="ECO:0000313" key="3">
    <source>
        <dbReference type="EMBL" id="SDU28101.1"/>
    </source>
</evidence>
<keyword evidence="1" id="KW-0812">Transmembrane</keyword>
<dbReference type="InterPro" id="IPR007055">
    <property type="entry name" value="BON_dom"/>
</dbReference>
<dbReference type="KEGG" id="nur:ATY38_12440"/>
<name>A0A1H2H886_9PROT</name>
<reference evidence="4" key="1">
    <citation type="submission" date="2016-10" db="EMBL/GenBank/DDBJ databases">
        <authorList>
            <person name="Varghese N."/>
            <person name="Submissions S."/>
        </authorList>
    </citation>
    <scope>NUCLEOTIDE SEQUENCE [LARGE SCALE GENOMIC DNA]</scope>
    <source>
        <strain evidence="4">Nm10</strain>
    </source>
</reference>
<keyword evidence="1" id="KW-1133">Transmembrane helix</keyword>
<evidence type="ECO:0000313" key="4">
    <source>
        <dbReference type="Proteomes" id="UP000182882"/>
    </source>
</evidence>
<evidence type="ECO:0000259" key="2">
    <source>
        <dbReference type="PROSITE" id="PS50914"/>
    </source>
</evidence>
<keyword evidence="1" id="KW-0472">Membrane</keyword>
<dbReference type="PROSITE" id="PS50914">
    <property type="entry name" value="BON"/>
    <property type="match status" value="1"/>
</dbReference>
<evidence type="ECO:0000256" key="1">
    <source>
        <dbReference type="SAM" id="Phobius"/>
    </source>
</evidence>
<protein>
    <submittedName>
        <fullName evidence="3">BON domain-containing protein</fullName>
    </submittedName>
</protein>
<dbReference type="Gene3D" id="3.30.1340.30">
    <property type="match status" value="1"/>
</dbReference>
<sequence>MKLAKRLFDFLRNDEKRMIYIMRHVGTMGYLLMILSMTSCAGFNPGTIEEKSREDIILAMKIKAKLIEAEELKAAAIHVEATNGSVKISGFVETESQRQLASSIIQQFPDVKQVNNQLKVK</sequence>
<dbReference type="AlphaFoldDB" id="A0A1H2H886"/>
<dbReference type="RefSeq" id="WP_062559585.1">
    <property type="nucleotide sequence ID" value="NZ_CP013341.1"/>
</dbReference>
<keyword evidence="4" id="KW-1185">Reference proteome</keyword>
<organism evidence="3 4">
    <name type="scientific">Nitrosomonas ureae</name>
    <dbReference type="NCBI Taxonomy" id="44577"/>
    <lineage>
        <taxon>Bacteria</taxon>
        <taxon>Pseudomonadati</taxon>
        <taxon>Pseudomonadota</taxon>
        <taxon>Betaproteobacteria</taxon>
        <taxon>Nitrosomonadales</taxon>
        <taxon>Nitrosomonadaceae</taxon>
        <taxon>Nitrosomonas</taxon>
    </lineage>
</organism>
<gene>
    <name evidence="3" type="ORF">SAMN05216406_14313</name>
</gene>
<dbReference type="Proteomes" id="UP000182882">
    <property type="component" value="Unassembled WGS sequence"/>
</dbReference>
<feature type="transmembrane region" description="Helical" evidence="1">
    <location>
        <begin position="21"/>
        <end position="44"/>
    </location>
</feature>
<dbReference type="EMBL" id="FNLN01000043">
    <property type="protein sequence ID" value="SDU28101.1"/>
    <property type="molecule type" value="Genomic_DNA"/>
</dbReference>